<dbReference type="InterPro" id="IPR033479">
    <property type="entry name" value="dCache_1"/>
</dbReference>
<feature type="domain" description="Guanylate cyclase" evidence="7">
    <location>
        <begin position="444"/>
        <end position="573"/>
    </location>
</feature>
<evidence type="ECO:0000256" key="1">
    <source>
        <dbReference type="ARBA" id="ARBA00004651"/>
    </source>
</evidence>
<dbReference type="Gene3D" id="3.30.450.20">
    <property type="entry name" value="PAS domain"/>
    <property type="match status" value="1"/>
</dbReference>
<dbReference type="EMBL" id="LLYB01000084">
    <property type="protein sequence ID" value="KRR20930.1"/>
    <property type="molecule type" value="Genomic_DNA"/>
</dbReference>
<evidence type="ECO:0000256" key="5">
    <source>
        <dbReference type="ARBA" id="ARBA00023136"/>
    </source>
</evidence>
<evidence type="ECO:0000313" key="10">
    <source>
        <dbReference type="Proteomes" id="UP000051660"/>
    </source>
</evidence>
<keyword evidence="4 6" id="KW-1133">Transmembrane helix</keyword>
<gene>
    <name evidence="9" type="ORF">CQ14_37430</name>
</gene>
<dbReference type="OrthoDB" id="9789782at2"/>
<keyword evidence="2" id="KW-1003">Cell membrane</keyword>
<comment type="subcellular location">
    <subcellularLocation>
        <location evidence="1">Cell membrane</location>
        <topology evidence="1">Multi-pass membrane protein</topology>
    </subcellularLocation>
</comment>
<accession>A0A0R3MKY2</accession>
<dbReference type="SUPFAM" id="SSF55073">
    <property type="entry name" value="Nucleotide cyclase"/>
    <property type="match status" value="1"/>
</dbReference>
<dbReference type="Gene3D" id="3.30.70.1230">
    <property type="entry name" value="Nucleotide cyclase"/>
    <property type="match status" value="1"/>
</dbReference>
<dbReference type="PROSITE" id="PS50125">
    <property type="entry name" value="GUANYLATE_CYCLASE_2"/>
    <property type="match status" value="1"/>
</dbReference>
<reference evidence="9 10" key="1">
    <citation type="submission" date="2014-03" db="EMBL/GenBank/DDBJ databases">
        <title>Bradyrhizobium valentinum sp. nov., isolated from effective nodules of Lupinus mariae-josephae, a lupine endemic of basic-lime soils in Eastern Spain.</title>
        <authorList>
            <person name="Duran D."/>
            <person name="Rey L."/>
            <person name="Navarro A."/>
            <person name="Busquets A."/>
            <person name="Imperial J."/>
            <person name="Ruiz-Argueso T."/>
        </authorList>
    </citation>
    <scope>NUCLEOTIDE SEQUENCE [LARGE SCALE GENOMIC DNA]</scope>
    <source>
        <strain evidence="9 10">CCBAU 23086</strain>
    </source>
</reference>
<proteinExistence type="predicted"/>
<comment type="caution">
    <text evidence="9">The sequence shown here is derived from an EMBL/GenBank/DDBJ whole genome shotgun (WGS) entry which is preliminary data.</text>
</comment>
<dbReference type="InterPro" id="IPR029787">
    <property type="entry name" value="Nucleotide_cyclase"/>
</dbReference>
<keyword evidence="3 6" id="KW-0812">Transmembrane</keyword>
<dbReference type="InterPro" id="IPR050697">
    <property type="entry name" value="Adenylyl/Guanylyl_Cyclase_3/4"/>
</dbReference>
<dbReference type="InterPro" id="IPR001054">
    <property type="entry name" value="A/G_cyclase"/>
</dbReference>
<dbReference type="STRING" id="722472.SAMN05444321_0646"/>
<evidence type="ECO:0000256" key="3">
    <source>
        <dbReference type="ARBA" id="ARBA00022692"/>
    </source>
</evidence>
<evidence type="ECO:0000259" key="8">
    <source>
        <dbReference type="PROSITE" id="PS50885"/>
    </source>
</evidence>
<dbReference type="GO" id="GO:0004016">
    <property type="term" value="F:adenylate cyclase activity"/>
    <property type="evidence" value="ECO:0007669"/>
    <property type="project" value="UniProtKB-ARBA"/>
</dbReference>
<dbReference type="CDD" id="cd12912">
    <property type="entry name" value="PDC2_MCP_like"/>
    <property type="match status" value="1"/>
</dbReference>
<dbReference type="GO" id="GO:0006171">
    <property type="term" value="P:cAMP biosynthetic process"/>
    <property type="evidence" value="ECO:0007669"/>
    <property type="project" value="TreeGrafter"/>
</dbReference>
<evidence type="ECO:0000259" key="7">
    <source>
        <dbReference type="PROSITE" id="PS50125"/>
    </source>
</evidence>
<dbReference type="PANTHER" id="PTHR43081">
    <property type="entry name" value="ADENYLATE CYCLASE, TERMINAL-DIFFERENTIATION SPECIFIC-RELATED"/>
    <property type="match status" value="1"/>
</dbReference>
<dbReference type="GO" id="GO:0035556">
    <property type="term" value="P:intracellular signal transduction"/>
    <property type="evidence" value="ECO:0007669"/>
    <property type="project" value="InterPro"/>
</dbReference>
<dbReference type="CDD" id="cd07302">
    <property type="entry name" value="CHD"/>
    <property type="match status" value="1"/>
</dbReference>
<feature type="transmembrane region" description="Helical" evidence="6">
    <location>
        <begin position="20"/>
        <end position="44"/>
    </location>
</feature>
<dbReference type="PROSITE" id="PS50885">
    <property type="entry name" value="HAMP"/>
    <property type="match status" value="1"/>
</dbReference>
<dbReference type="GO" id="GO:0005886">
    <property type="term" value="C:plasma membrane"/>
    <property type="evidence" value="ECO:0007669"/>
    <property type="project" value="UniProtKB-SubCell"/>
</dbReference>
<dbReference type="PANTHER" id="PTHR43081:SF1">
    <property type="entry name" value="ADENYLATE CYCLASE, TERMINAL-DIFFERENTIATION SPECIFIC"/>
    <property type="match status" value="1"/>
</dbReference>
<dbReference type="Pfam" id="PF00211">
    <property type="entry name" value="Guanylate_cyc"/>
    <property type="match status" value="1"/>
</dbReference>
<evidence type="ECO:0000256" key="6">
    <source>
        <dbReference type="SAM" id="Phobius"/>
    </source>
</evidence>
<sequence>MIPYCGNQTHSRDHRMRLGVRTAISALVLTSIAVSAAGVHLLWWRTAHQVSQTLANTINDQIVSAVGDELQSVTTEARSSMLAVRTLLAEKVFDPRDARKREVVFRSQLLSQPTISWVAFGWPDGSFFAGHKLGNNVIEMLEITPDRNLRINRYEFVGDDLKLKASWFEDTDYSVTEQQWFRVVRETNDEHWSTLTTHPRGERLAAAFSAPVEIDKKPAGVAAIIIELTRVSNFLSQLTVGKSAGAFILERDGKVVASPDPDASELVELKTDHPLFPVAVEAIKNAGSAYEPGEGQPFNTTVKRDGKAYQAVITPISFPGWSLVTVVPESEFLGPVQMTIRNLVIGLAVLIVLAGLLSAWLAQRLIAAPLIKVVNEIRHVERFDLDKVQRHPSRLTEIGNLSGAIGDMAQGLAAFRKYIPADLVKRLISDGNGARLGGAVRPMSVMFIDLAGFTGMSERLGDRIIPLLSRYFDCVSAQIQNQSGTIDKFIGDAVMAFWGAPSPNPDHAVDCCRAALACRRAVEEAGLVDDHSQRIRIRIGINSGDMLVGNIGSEVRLNYTVIGDAVNIASRLESTNKAYGSTIIIGPETRRLAGSSIVVRELDRLAVYGRAGGLQIYELLGMAGEFDGELGWVTSYEAGLAAWRAGDFAAAINGFEKVLEVRKDDAASSLMIERCRQQLENPAGENWDGTTVARTK</sequence>
<evidence type="ECO:0000256" key="2">
    <source>
        <dbReference type="ARBA" id="ARBA00022475"/>
    </source>
</evidence>
<dbReference type="AlphaFoldDB" id="A0A0R3MKY2"/>
<keyword evidence="5 6" id="KW-0472">Membrane</keyword>
<name>A0A0R3MKY2_9BRAD</name>
<protein>
    <submittedName>
        <fullName evidence="9">Cyclase</fullName>
    </submittedName>
</protein>
<dbReference type="Gene3D" id="6.10.340.10">
    <property type="match status" value="1"/>
</dbReference>
<dbReference type="Pfam" id="PF02743">
    <property type="entry name" value="dCache_1"/>
    <property type="match status" value="1"/>
</dbReference>
<dbReference type="InterPro" id="IPR003660">
    <property type="entry name" value="HAMP_dom"/>
</dbReference>
<organism evidence="9 10">
    <name type="scientific">Bradyrhizobium lablabi</name>
    <dbReference type="NCBI Taxonomy" id="722472"/>
    <lineage>
        <taxon>Bacteria</taxon>
        <taxon>Pseudomonadati</taxon>
        <taxon>Pseudomonadota</taxon>
        <taxon>Alphaproteobacteria</taxon>
        <taxon>Hyphomicrobiales</taxon>
        <taxon>Nitrobacteraceae</taxon>
        <taxon>Bradyrhizobium</taxon>
    </lineage>
</organism>
<evidence type="ECO:0000313" key="9">
    <source>
        <dbReference type="EMBL" id="KRR20930.1"/>
    </source>
</evidence>
<dbReference type="Proteomes" id="UP000051660">
    <property type="component" value="Unassembled WGS sequence"/>
</dbReference>
<dbReference type="SMART" id="SM00044">
    <property type="entry name" value="CYCc"/>
    <property type="match status" value="1"/>
</dbReference>
<feature type="transmembrane region" description="Helical" evidence="6">
    <location>
        <begin position="343"/>
        <end position="362"/>
    </location>
</feature>
<feature type="domain" description="HAMP" evidence="8">
    <location>
        <begin position="364"/>
        <end position="417"/>
    </location>
</feature>
<evidence type="ECO:0000256" key="4">
    <source>
        <dbReference type="ARBA" id="ARBA00022989"/>
    </source>
</evidence>